<reference evidence="4" key="1">
    <citation type="journal article" date="2014" name="Int. J. Syst. Evol. Microbiol.">
        <title>Complete genome of a new Firmicutes species belonging to the dominant human colonic microbiota ('Ruminococcus bicirculans') reveals two chromosomes and a selective capacity to utilize plant glucans.</title>
        <authorList>
            <consortium name="NISC Comparative Sequencing Program"/>
            <person name="Wegmann U."/>
            <person name="Louis P."/>
            <person name="Goesmann A."/>
            <person name="Henrissat B."/>
            <person name="Duncan S.H."/>
            <person name="Flint H.J."/>
        </authorList>
    </citation>
    <scope>NUCLEOTIDE SEQUENCE</scope>
    <source>
        <strain evidence="4">NBRC 3250</strain>
    </source>
</reference>
<evidence type="ECO:0000256" key="3">
    <source>
        <dbReference type="PROSITE-ProRule" id="PRU00339"/>
    </source>
</evidence>
<dbReference type="Proteomes" id="UP001156672">
    <property type="component" value="Unassembled WGS sequence"/>
</dbReference>
<keyword evidence="7" id="KW-1185">Reference proteome</keyword>
<dbReference type="Gene3D" id="1.25.40.10">
    <property type="entry name" value="Tetratricopeptide repeat domain"/>
    <property type="match status" value="1"/>
</dbReference>
<dbReference type="Pfam" id="PF13432">
    <property type="entry name" value="TPR_16"/>
    <property type="match status" value="2"/>
</dbReference>
<evidence type="ECO:0000256" key="2">
    <source>
        <dbReference type="ARBA" id="ARBA00022803"/>
    </source>
</evidence>
<comment type="caution">
    <text evidence="5">The sequence shown here is derived from an EMBL/GenBank/DDBJ whole genome shotgun (WGS) entry which is preliminary data.</text>
</comment>
<reference evidence="5 6" key="2">
    <citation type="submission" date="2015-06" db="EMBL/GenBank/DDBJ databases">
        <title>Improved classification and identification of acetic acid bacteria using matrix-assisted laser desorption/ionization time-of-flight mass spectrometry; Gluconobacter nephelii and Gluconobacter uchimurae are later heterotypic synonyms of Gluconobacter japonicus and Gluconobacter oxydans, respectively.</title>
        <authorList>
            <person name="Li L."/>
            <person name="Cleenwerck I."/>
            <person name="De Vuyst L."/>
            <person name="Vandamme P."/>
        </authorList>
    </citation>
    <scope>NUCLEOTIDE SEQUENCE [LARGE SCALE GENOMIC DNA]</scope>
    <source>
        <strain evidence="5 6">LMG 1356</strain>
    </source>
</reference>
<dbReference type="Proteomes" id="UP000075682">
    <property type="component" value="Unassembled WGS sequence"/>
</dbReference>
<feature type="repeat" description="TPR" evidence="3">
    <location>
        <begin position="214"/>
        <end position="247"/>
    </location>
</feature>
<accession>A0AAW3QSG4</accession>
<proteinExistence type="predicted"/>
<evidence type="ECO:0000313" key="6">
    <source>
        <dbReference type="Proteomes" id="UP000075682"/>
    </source>
</evidence>
<dbReference type="PROSITE" id="PS50005">
    <property type="entry name" value="TPR"/>
    <property type="match status" value="1"/>
</dbReference>
<gene>
    <name evidence="5" type="ORF">AD941_14380</name>
    <name evidence="4" type="ORF">GCM10007866_07180</name>
</gene>
<sequence>MTMPFAPDPTESAFACFDAGDLSGAEDAFRAILAMEPGQADALHGMACLARVRGQSGMAIALVGRALQKPAVSSDRKARMHMTLGLALSEQGHLEAARAALHVSALLQPADPRAHAALAEVCVGLGRRGQAREALQNAAALLADESNVRTRIGELFLDDGLVELAVGEFRWVVRHRPRDGAALANLGAALFAGNAFDEAHGVLVRACELGAGTAETLNSLGLVEMARGELAAAAETLRRALELRPLDARIANNLGTILMEIGREDDAATLFRTIMGRETGEEAERARFNRATILLGQGQFAEGWQDFESRRTILGLVSENPQWNGSAGEDPVAIVGEQGLGDEVQFLRFLQQAARLRLLRLRFRTAELAGLMPGLDQDRILPPEGPVAAEISLLSLPNVLGLGEMPSAEPYLAVRETPEADRVGVCWSGNPSYRFDRRRSVPVGCLEILRQVSGARFVALQPGDAPDWMERVSLKTPLDLAREVGLCALVISVDTLVAHMAGALGRPLWLLNREGGDWRWKDVDWYRDVHQFRPPAGADVSKGWTVVLQEVAVALTLRGQEPEGS</sequence>
<evidence type="ECO:0000313" key="7">
    <source>
        <dbReference type="Proteomes" id="UP001156672"/>
    </source>
</evidence>
<dbReference type="RefSeq" id="WP_062033368.1">
    <property type="nucleotide sequence ID" value="NZ_BEWL01000001.1"/>
</dbReference>
<dbReference type="PANTHER" id="PTHR45586">
    <property type="entry name" value="TPR REPEAT-CONTAINING PROTEIN PA4667"/>
    <property type="match status" value="1"/>
</dbReference>
<dbReference type="SMART" id="SM00028">
    <property type="entry name" value="TPR"/>
    <property type="match status" value="6"/>
</dbReference>
<reference evidence="4" key="4">
    <citation type="submission" date="2023-01" db="EMBL/GenBank/DDBJ databases">
        <title>Draft genome sequence of Gluconobacter albidus strain NBRC 3250.</title>
        <authorList>
            <person name="Sun Q."/>
            <person name="Mori K."/>
        </authorList>
    </citation>
    <scope>NUCLEOTIDE SEQUENCE</scope>
    <source>
        <strain evidence="4">NBRC 3250</strain>
    </source>
</reference>
<dbReference type="PANTHER" id="PTHR45586:SF1">
    <property type="entry name" value="LIPOPOLYSACCHARIDE ASSEMBLY PROTEIN B"/>
    <property type="match status" value="1"/>
</dbReference>
<reference evidence="7" key="3">
    <citation type="journal article" date="2019" name="Int. J. Syst. Evol. Microbiol.">
        <title>The Global Catalogue of Microorganisms (GCM) 10K type strain sequencing project: providing services to taxonomists for standard genome sequencing and annotation.</title>
        <authorList>
            <consortium name="The Broad Institute Genomics Platform"/>
            <consortium name="The Broad Institute Genome Sequencing Center for Infectious Disease"/>
            <person name="Wu L."/>
            <person name="Ma J."/>
        </authorList>
    </citation>
    <scope>NUCLEOTIDE SEQUENCE [LARGE SCALE GENOMIC DNA]</scope>
    <source>
        <strain evidence="7">NBRC 3250</strain>
    </source>
</reference>
<keyword evidence="2 3" id="KW-0802">TPR repeat</keyword>
<organism evidence="5 6">
    <name type="scientific">Gluconobacter albidus</name>
    <dbReference type="NCBI Taxonomy" id="318683"/>
    <lineage>
        <taxon>Bacteria</taxon>
        <taxon>Pseudomonadati</taxon>
        <taxon>Pseudomonadota</taxon>
        <taxon>Alphaproteobacteria</taxon>
        <taxon>Acetobacterales</taxon>
        <taxon>Acetobacteraceae</taxon>
        <taxon>Gluconobacter</taxon>
    </lineage>
</organism>
<evidence type="ECO:0000313" key="4">
    <source>
        <dbReference type="EMBL" id="GLQ68270.1"/>
    </source>
</evidence>
<evidence type="ECO:0000256" key="1">
    <source>
        <dbReference type="ARBA" id="ARBA00022737"/>
    </source>
</evidence>
<name>A0AAW3QSG4_9PROT</name>
<keyword evidence="1" id="KW-0677">Repeat</keyword>
<protein>
    <recommendedName>
        <fullName evidence="8">Peptide transporter</fullName>
    </recommendedName>
</protein>
<dbReference type="InterPro" id="IPR051012">
    <property type="entry name" value="CellSynth/LPSAsmb/PSIAsmb"/>
</dbReference>
<dbReference type="EMBL" id="BSNW01000006">
    <property type="protein sequence ID" value="GLQ68270.1"/>
    <property type="molecule type" value="Genomic_DNA"/>
</dbReference>
<evidence type="ECO:0008006" key="8">
    <source>
        <dbReference type="Google" id="ProtNLM"/>
    </source>
</evidence>
<dbReference type="SUPFAM" id="SSF53756">
    <property type="entry name" value="UDP-Glycosyltransferase/glycogen phosphorylase"/>
    <property type="match status" value="1"/>
</dbReference>
<dbReference type="SUPFAM" id="SSF48452">
    <property type="entry name" value="TPR-like"/>
    <property type="match status" value="1"/>
</dbReference>
<dbReference type="EMBL" id="LHZN01000146">
    <property type="protein sequence ID" value="KXV36539.1"/>
    <property type="molecule type" value="Genomic_DNA"/>
</dbReference>
<evidence type="ECO:0000313" key="5">
    <source>
        <dbReference type="EMBL" id="KXV36539.1"/>
    </source>
</evidence>
<dbReference type="InterPro" id="IPR019734">
    <property type="entry name" value="TPR_rpt"/>
</dbReference>
<dbReference type="AlphaFoldDB" id="A0AAW3QSG4"/>
<dbReference type="InterPro" id="IPR011990">
    <property type="entry name" value="TPR-like_helical_dom_sf"/>
</dbReference>
<dbReference type="Gene3D" id="3.40.50.2000">
    <property type="entry name" value="Glycogen Phosphorylase B"/>
    <property type="match status" value="1"/>
</dbReference>